<dbReference type="RefSeq" id="WP_135077592.1">
    <property type="nucleotide sequence ID" value="NZ_CP038267.1"/>
</dbReference>
<dbReference type="Proteomes" id="UP000294894">
    <property type="component" value="Chromosome"/>
</dbReference>
<keyword evidence="2" id="KW-1133">Transmembrane helix</keyword>
<dbReference type="EMBL" id="CP038267">
    <property type="protein sequence ID" value="QBR92808.1"/>
    <property type="molecule type" value="Genomic_DNA"/>
</dbReference>
<keyword evidence="4" id="KW-1185">Reference proteome</keyword>
<accession>A0A4P7GL13</accession>
<dbReference type="Gene3D" id="3.40.190.10">
    <property type="entry name" value="Periplasmic binding protein-like II"/>
    <property type="match status" value="1"/>
</dbReference>
<evidence type="ECO:0000256" key="1">
    <source>
        <dbReference type="ARBA" id="ARBA00006987"/>
    </source>
</evidence>
<feature type="transmembrane region" description="Helical" evidence="2">
    <location>
        <begin position="14"/>
        <end position="32"/>
    </location>
</feature>
<protein>
    <submittedName>
        <fullName evidence="3">Tripartite tricarboxylate transporter substrate binding protein</fullName>
    </submittedName>
</protein>
<dbReference type="Gene3D" id="3.40.190.150">
    <property type="entry name" value="Bordetella uptake gene, domain 1"/>
    <property type="match status" value="1"/>
</dbReference>
<dbReference type="InterPro" id="IPR042100">
    <property type="entry name" value="Bug_dom1"/>
</dbReference>
<dbReference type="PANTHER" id="PTHR42928:SF3">
    <property type="entry name" value="UPF0065 PROTEIN YFLP"/>
    <property type="match status" value="1"/>
</dbReference>
<keyword evidence="2" id="KW-0472">Membrane</keyword>
<gene>
    <name evidence="3" type="ORF">EXE57_11375</name>
</gene>
<dbReference type="Pfam" id="PF03401">
    <property type="entry name" value="TctC"/>
    <property type="match status" value="1"/>
</dbReference>
<dbReference type="AlphaFoldDB" id="A0A4P7GL13"/>
<dbReference type="PIRSF" id="PIRSF017082">
    <property type="entry name" value="YflP"/>
    <property type="match status" value="1"/>
</dbReference>
<evidence type="ECO:0000313" key="4">
    <source>
        <dbReference type="Proteomes" id="UP000294894"/>
    </source>
</evidence>
<comment type="similarity">
    <text evidence="1">Belongs to the UPF0065 (bug) family.</text>
</comment>
<reference evidence="3 4" key="1">
    <citation type="submission" date="2019-03" db="EMBL/GenBank/DDBJ databases">
        <title>Three New Species of Nocardioides, Nocardioides euryhalodurans sp. nov., Nocardioides seonyuensis sp. nov. and Nocardioides eburneoflavus sp. nov., Iolated from Soil.</title>
        <authorList>
            <person name="Roh S.G."/>
            <person name="Lee C."/>
            <person name="Kim M.-K."/>
            <person name="Kim S.B."/>
        </authorList>
    </citation>
    <scope>NUCLEOTIDE SEQUENCE [LARGE SCALE GENOMIC DNA]</scope>
    <source>
        <strain evidence="3 4">MMS17-SY117</strain>
    </source>
</reference>
<dbReference type="CDD" id="cd07012">
    <property type="entry name" value="PBP2_Bug_TTT"/>
    <property type="match status" value="1"/>
</dbReference>
<dbReference type="OrthoDB" id="9780943at2"/>
<name>A0A4P7GL13_9ACTN</name>
<dbReference type="KEGG" id="noy:EXE57_11375"/>
<evidence type="ECO:0000313" key="3">
    <source>
        <dbReference type="EMBL" id="QBR92808.1"/>
    </source>
</evidence>
<dbReference type="PANTHER" id="PTHR42928">
    <property type="entry name" value="TRICARBOXYLATE-BINDING PROTEIN"/>
    <property type="match status" value="1"/>
</dbReference>
<organism evidence="3 4">
    <name type="scientific">Nocardioides euryhalodurans</name>
    <dbReference type="NCBI Taxonomy" id="2518370"/>
    <lineage>
        <taxon>Bacteria</taxon>
        <taxon>Bacillati</taxon>
        <taxon>Actinomycetota</taxon>
        <taxon>Actinomycetes</taxon>
        <taxon>Propionibacteriales</taxon>
        <taxon>Nocardioidaceae</taxon>
        <taxon>Nocardioides</taxon>
    </lineage>
</organism>
<dbReference type="InterPro" id="IPR005064">
    <property type="entry name" value="BUG"/>
</dbReference>
<proteinExistence type="inferred from homology"/>
<keyword evidence="2" id="KW-0812">Transmembrane</keyword>
<dbReference type="SUPFAM" id="SSF53850">
    <property type="entry name" value="Periplasmic binding protein-like II"/>
    <property type="match status" value="1"/>
</dbReference>
<sequence>MAQQRRPVAGLTRVLPYAVAAVLAVVVVVVSVTRSEPSEAAQEALGGKQLKIMAPADPGGGWDSTAREMQSSLQDILGRTEVYNVGGAGGTIGLSNFRNLEGQPNQLMVMGLVMVGAIAANDSSVTLDEVTPIAELTTESLVVVVPADSDIQTIDDLVTSLEQDLGSVSWAGGSAGGAEQILAGLVAQDLEQDPADVNYIAHAGGGEAIATLLSGSATAGISGVSEFLPQIESGALRAIAVSGTEPVEALPDTPTLQESGIDVELTNWRGVVAPPGITESERQALVDLVTDMTGSEAWDEALARQGWTSEILTGDDFEEFLDQEVTRVDEVVAELGI</sequence>
<evidence type="ECO:0000256" key="2">
    <source>
        <dbReference type="SAM" id="Phobius"/>
    </source>
</evidence>